<feature type="non-terminal residue" evidence="1">
    <location>
        <position position="69"/>
    </location>
</feature>
<feature type="non-terminal residue" evidence="1">
    <location>
        <position position="1"/>
    </location>
</feature>
<proteinExistence type="predicted"/>
<keyword evidence="2" id="KW-1185">Reference proteome</keyword>
<dbReference type="OrthoDB" id="2688857at2759"/>
<dbReference type="STRING" id="436010.A0A166TTU1"/>
<sequence>SALSFWPLSGTADQTNNWAGITAAQRTAIKADYNNAGIRLVVSVLDYTDTAVPSGANPTITAQNLAAWL</sequence>
<keyword evidence="1" id="KW-0378">Hydrolase</keyword>
<evidence type="ECO:0000313" key="2">
    <source>
        <dbReference type="Proteomes" id="UP000076532"/>
    </source>
</evidence>
<accession>A0A166TTU1</accession>
<name>A0A166TTU1_9AGAM</name>
<reference evidence="1 2" key="1">
    <citation type="journal article" date="2016" name="Mol. Biol. Evol.">
        <title>Comparative Genomics of Early-Diverging Mushroom-Forming Fungi Provides Insights into the Origins of Lignocellulose Decay Capabilities.</title>
        <authorList>
            <person name="Nagy L.G."/>
            <person name="Riley R."/>
            <person name="Tritt A."/>
            <person name="Adam C."/>
            <person name="Daum C."/>
            <person name="Floudas D."/>
            <person name="Sun H."/>
            <person name="Yadav J.S."/>
            <person name="Pangilinan J."/>
            <person name="Larsson K.H."/>
            <person name="Matsuura K."/>
            <person name="Barry K."/>
            <person name="Labutti K."/>
            <person name="Kuo R."/>
            <person name="Ohm R.A."/>
            <person name="Bhattacharya S.S."/>
            <person name="Shirouzu T."/>
            <person name="Yoshinaga Y."/>
            <person name="Martin F.M."/>
            <person name="Grigoriev I.V."/>
            <person name="Hibbett D.S."/>
        </authorList>
    </citation>
    <scope>NUCLEOTIDE SEQUENCE [LARGE SCALE GENOMIC DNA]</scope>
    <source>
        <strain evidence="1 2">CBS 109695</strain>
    </source>
</reference>
<dbReference type="Proteomes" id="UP000076532">
    <property type="component" value="Unassembled WGS sequence"/>
</dbReference>
<dbReference type="AlphaFoldDB" id="A0A166TTU1"/>
<protein>
    <submittedName>
        <fullName evidence="1">Glycoside hydrolase family 18 protein</fullName>
    </submittedName>
</protein>
<gene>
    <name evidence="1" type="ORF">FIBSPDRAFT_653953</name>
</gene>
<dbReference type="EMBL" id="KV417491">
    <property type="protein sequence ID" value="KZP30979.1"/>
    <property type="molecule type" value="Genomic_DNA"/>
</dbReference>
<dbReference type="GO" id="GO:0016787">
    <property type="term" value="F:hydrolase activity"/>
    <property type="evidence" value="ECO:0007669"/>
    <property type="project" value="UniProtKB-KW"/>
</dbReference>
<organism evidence="1 2">
    <name type="scientific">Athelia psychrophila</name>
    <dbReference type="NCBI Taxonomy" id="1759441"/>
    <lineage>
        <taxon>Eukaryota</taxon>
        <taxon>Fungi</taxon>
        <taxon>Dikarya</taxon>
        <taxon>Basidiomycota</taxon>
        <taxon>Agaricomycotina</taxon>
        <taxon>Agaricomycetes</taxon>
        <taxon>Agaricomycetidae</taxon>
        <taxon>Atheliales</taxon>
        <taxon>Atheliaceae</taxon>
        <taxon>Athelia</taxon>
    </lineage>
</organism>
<evidence type="ECO:0000313" key="1">
    <source>
        <dbReference type="EMBL" id="KZP30979.1"/>
    </source>
</evidence>